<keyword evidence="2" id="KW-1185">Reference proteome</keyword>
<evidence type="ECO:0000313" key="1">
    <source>
        <dbReference type="EMBL" id="OWA55241.1"/>
    </source>
</evidence>
<organism evidence="1 2">
    <name type="scientific">Hypsibius exemplaris</name>
    <name type="common">Freshwater tardigrade</name>
    <dbReference type="NCBI Taxonomy" id="2072580"/>
    <lineage>
        <taxon>Eukaryota</taxon>
        <taxon>Metazoa</taxon>
        <taxon>Ecdysozoa</taxon>
        <taxon>Tardigrada</taxon>
        <taxon>Eutardigrada</taxon>
        <taxon>Parachela</taxon>
        <taxon>Hypsibioidea</taxon>
        <taxon>Hypsibiidae</taxon>
        <taxon>Hypsibius</taxon>
    </lineage>
</organism>
<sequence>MVVFVCEHCDGNDLFALRELYMSRFHLAGSLGLPLRRFLAQAAPSPERSSPPSRWPLFLPVGSCDVLFILHSSPAQLVEPVLFRRRSKRRQRDPSRTLPALVHYSFILCIPCASSFSASGLPSASWRPPPSGHLGPYTSVGSSASSPLLSRLLDLTALSSSGLGSDTT</sequence>
<comment type="caution">
    <text evidence="1">The sequence shown here is derived from an EMBL/GenBank/DDBJ whole genome shotgun (WGS) entry which is preliminary data.</text>
</comment>
<dbReference type="AlphaFoldDB" id="A0A9X6NR44"/>
<protein>
    <submittedName>
        <fullName evidence="1">Uncharacterized protein</fullName>
    </submittedName>
</protein>
<name>A0A9X6NR44_HYPEX</name>
<accession>A0A9X6NR44</accession>
<dbReference type="Proteomes" id="UP000192578">
    <property type="component" value="Unassembled WGS sequence"/>
</dbReference>
<proteinExistence type="predicted"/>
<gene>
    <name evidence="1" type="ORF">BV898_19629</name>
</gene>
<reference evidence="2" key="1">
    <citation type="submission" date="2017-01" db="EMBL/GenBank/DDBJ databases">
        <title>Comparative genomics of anhydrobiosis in the tardigrade Hypsibius dujardini.</title>
        <authorList>
            <person name="Yoshida Y."/>
            <person name="Koutsovoulos G."/>
            <person name="Laetsch D."/>
            <person name="Stevens L."/>
            <person name="Kumar S."/>
            <person name="Horikawa D."/>
            <person name="Ishino K."/>
            <person name="Komine S."/>
            <person name="Tomita M."/>
            <person name="Blaxter M."/>
            <person name="Arakawa K."/>
        </authorList>
    </citation>
    <scope>NUCLEOTIDE SEQUENCE [LARGE SCALE GENOMIC DNA]</scope>
    <source>
        <strain evidence="2">Z151</strain>
    </source>
</reference>
<dbReference type="EMBL" id="MTYJ01000600">
    <property type="protein sequence ID" value="OWA55241.1"/>
    <property type="molecule type" value="Genomic_DNA"/>
</dbReference>
<evidence type="ECO:0000313" key="2">
    <source>
        <dbReference type="Proteomes" id="UP000192578"/>
    </source>
</evidence>